<dbReference type="EMBL" id="LFEJ01000025">
    <property type="protein sequence ID" value="KMV32867.1"/>
    <property type="molecule type" value="Genomic_DNA"/>
</dbReference>
<organism evidence="1 2">
    <name type="scientific">Franconibacter pulveris</name>
    <dbReference type="NCBI Taxonomy" id="435910"/>
    <lineage>
        <taxon>Bacteria</taxon>
        <taxon>Pseudomonadati</taxon>
        <taxon>Pseudomonadota</taxon>
        <taxon>Gammaproteobacteria</taxon>
        <taxon>Enterobacterales</taxon>
        <taxon>Enterobacteriaceae</taxon>
        <taxon>Franconibacter</taxon>
    </lineage>
</organism>
<dbReference type="InterPro" id="IPR038314">
    <property type="entry name" value="T6SS_sf"/>
</dbReference>
<dbReference type="RefSeq" id="WP_048888619.1">
    <property type="nucleotide sequence ID" value="NZ_LFEJ01000025.1"/>
</dbReference>
<name>A0A0J8VIB9_9ENTR</name>
<dbReference type="Proteomes" id="UP000037315">
    <property type="component" value="Unassembled WGS sequence"/>
</dbReference>
<evidence type="ECO:0000313" key="1">
    <source>
        <dbReference type="EMBL" id="KMV32867.1"/>
    </source>
</evidence>
<evidence type="ECO:0000313" key="2">
    <source>
        <dbReference type="Proteomes" id="UP000037315"/>
    </source>
</evidence>
<keyword evidence="2" id="KW-1185">Reference proteome</keyword>
<dbReference type="InterPro" id="IPR032032">
    <property type="entry name" value="Tai4"/>
</dbReference>
<comment type="caution">
    <text evidence="1">The sequence shown here is derived from an EMBL/GenBank/DDBJ whole genome shotgun (WGS) entry which is preliminary data.</text>
</comment>
<reference evidence="1 2" key="1">
    <citation type="submission" date="2015-06" db="EMBL/GenBank/DDBJ databases">
        <title>Genome sequencing of Cronobacter sp. strain DJ34 isolated from petroleum contaminated sludge of Duliajan Oil Fields, Assam, India.</title>
        <authorList>
            <person name="Pal S."/>
            <person name="Banerjee T.D."/>
            <person name="Roy A."/>
            <person name="Sar P."/>
            <person name="Kazy S.K."/>
        </authorList>
    </citation>
    <scope>NUCLEOTIDE SEQUENCE [LARGE SCALE GENOMIC DNA]</scope>
    <source>
        <strain evidence="1 2">DJ34</strain>
    </source>
</reference>
<sequence>MRAELIVFASLALCSTESFVSSAIAAQTLPEVNSFSRQQIFANWVQSRCLGKIADSASLKDDANASAAAWLEASTLPVEAFEEADTVIDRQLKEKVGGTGVGEYQVLKCTLIADSDAIHNLYGKNAE</sequence>
<gene>
    <name evidence="1" type="ORF">ACH50_19220</name>
</gene>
<dbReference type="Gene3D" id="1.20.120.1620">
    <property type="match status" value="1"/>
</dbReference>
<evidence type="ECO:0008006" key="3">
    <source>
        <dbReference type="Google" id="ProtNLM"/>
    </source>
</evidence>
<dbReference type="OrthoDB" id="6566141at2"/>
<protein>
    <recommendedName>
        <fullName evidence="3">Type VI secretion protein</fullName>
    </recommendedName>
</protein>
<dbReference type="Pfam" id="PF16695">
    <property type="entry name" value="Tai4"/>
    <property type="match status" value="1"/>
</dbReference>
<dbReference type="AlphaFoldDB" id="A0A0J8VIB9"/>
<proteinExistence type="predicted"/>
<dbReference type="PATRIC" id="fig|1656095.3.peg.1882"/>
<accession>A0A0J8VIB9</accession>